<feature type="non-terminal residue" evidence="3">
    <location>
        <position position="1"/>
    </location>
</feature>
<organism evidence="3 4">
    <name type="scientific">Erythranthe guttata</name>
    <name type="common">Yellow monkey flower</name>
    <name type="synonym">Mimulus guttatus</name>
    <dbReference type="NCBI Taxonomy" id="4155"/>
    <lineage>
        <taxon>Eukaryota</taxon>
        <taxon>Viridiplantae</taxon>
        <taxon>Streptophyta</taxon>
        <taxon>Embryophyta</taxon>
        <taxon>Tracheophyta</taxon>
        <taxon>Spermatophyta</taxon>
        <taxon>Magnoliopsida</taxon>
        <taxon>eudicotyledons</taxon>
        <taxon>Gunneridae</taxon>
        <taxon>Pentapetalae</taxon>
        <taxon>asterids</taxon>
        <taxon>lamiids</taxon>
        <taxon>Lamiales</taxon>
        <taxon>Phrymaceae</taxon>
        <taxon>Erythranthe</taxon>
    </lineage>
</organism>
<dbReference type="SUPFAM" id="SSF81383">
    <property type="entry name" value="F-box domain"/>
    <property type="match status" value="1"/>
</dbReference>
<reference evidence="3 4" key="1">
    <citation type="journal article" date="2013" name="Proc. Natl. Acad. Sci. U.S.A.">
        <title>Fine-scale variation in meiotic recombination in Mimulus inferred from population shotgun sequencing.</title>
        <authorList>
            <person name="Hellsten U."/>
            <person name="Wright K.M."/>
            <person name="Jenkins J."/>
            <person name="Shu S."/>
            <person name="Yuan Y."/>
            <person name="Wessler S.R."/>
            <person name="Schmutz J."/>
            <person name="Willis J.H."/>
            <person name="Rokhsar D.S."/>
        </authorList>
    </citation>
    <scope>NUCLEOTIDE SEQUENCE [LARGE SCALE GENOMIC DNA]</scope>
    <source>
        <strain evidence="4">cv. DUN x IM62</strain>
    </source>
</reference>
<dbReference type="PANTHER" id="PTHR34145">
    <property type="entry name" value="OS02G0105600 PROTEIN"/>
    <property type="match status" value="1"/>
</dbReference>
<evidence type="ECO:0000259" key="1">
    <source>
        <dbReference type="Pfam" id="PF00646"/>
    </source>
</evidence>
<dbReference type="AlphaFoldDB" id="A0A022RDQ2"/>
<evidence type="ECO:0000313" key="3">
    <source>
        <dbReference type="EMBL" id="EYU37010.1"/>
    </source>
</evidence>
<feature type="domain" description="At1g61320/AtMIF1 LRR" evidence="2">
    <location>
        <begin position="158"/>
        <end position="445"/>
    </location>
</feature>
<dbReference type="InterPro" id="IPR055357">
    <property type="entry name" value="LRR_At1g61320_AtMIF1"/>
</dbReference>
<protein>
    <submittedName>
        <fullName evidence="3">Uncharacterized protein</fullName>
    </submittedName>
</protein>
<sequence length="458" mass="53133">EKRVAASNCEINNNNINNDDGVDMISKLSDDILLSIISRLTVAEAVCTSILSTRWRGLHKYITRLDFSPTSKQLQAFKEEEEFRLHKVGHDNRLFEEELIRKCTSVIDRTLDSNNGGSILEEIRFYLPWFQITTCLNESWPIESGLVERWLDFAFSKQVQTIHLHINTFHLRVPFSYSNFTSINKTLKEISLNGIDLDDEGLRLLLSNFVALERLSIERSDKLSDVHILGDHLIAPKLKHLNISACWDIKFIEIRDMTNFESLRLYHLPLIGYELVLENLPRFVQLDTNCRKTEIEILSRGNVISEQLVKLKLSTYIFDVYNDYMPLARMGKLKHVELEFSIYTDRSFHELVRFMDACPCLQKLEIKMKSRWGGEHYCMEVVKKGSNDHLKWVKLSGLEGCSCEMKFGSYIVGKATELKELVMEICPEKTDESRRRARALVRKCFQPILPDSVNFVIV</sequence>
<accession>A0A022RDQ2</accession>
<dbReference type="InterPro" id="IPR036047">
    <property type="entry name" value="F-box-like_dom_sf"/>
</dbReference>
<dbReference type="STRING" id="4155.A0A022RDQ2"/>
<dbReference type="InterPro" id="IPR032675">
    <property type="entry name" value="LRR_dom_sf"/>
</dbReference>
<dbReference type="Pfam" id="PF23622">
    <property type="entry name" value="LRR_At1g61320_AtMIF1"/>
    <property type="match status" value="1"/>
</dbReference>
<dbReference type="PANTHER" id="PTHR34145:SF68">
    <property type="entry name" value="FBD DOMAIN-CONTAINING PROTEIN"/>
    <property type="match status" value="1"/>
</dbReference>
<dbReference type="Gene3D" id="3.80.10.10">
    <property type="entry name" value="Ribonuclease Inhibitor"/>
    <property type="match status" value="1"/>
</dbReference>
<dbReference type="EMBL" id="KI630578">
    <property type="protein sequence ID" value="EYU37010.1"/>
    <property type="molecule type" value="Genomic_DNA"/>
</dbReference>
<dbReference type="eggNOG" id="ENOG502RYMX">
    <property type="taxonomic scope" value="Eukaryota"/>
</dbReference>
<dbReference type="SUPFAM" id="SSF52047">
    <property type="entry name" value="RNI-like"/>
    <property type="match status" value="1"/>
</dbReference>
<dbReference type="InterPro" id="IPR001810">
    <property type="entry name" value="F-box_dom"/>
</dbReference>
<dbReference type="Pfam" id="PF00646">
    <property type="entry name" value="F-box"/>
    <property type="match status" value="1"/>
</dbReference>
<proteinExistence type="predicted"/>
<evidence type="ECO:0000313" key="4">
    <source>
        <dbReference type="Proteomes" id="UP000030748"/>
    </source>
</evidence>
<gene>
    <name evidence="3" type="ORF">MIMGU_mgv1a026095mg</name>
</gene>
<keyword evidence="4" id="KW-1185">Reference proteome</keyword>
<name>A0A022RDQ2_ERYGU</name>
<dbReference type="InterPro" id="IPR053772">
    <property type="entry name" value="At1g61320/At1g61330-like"/>
</dbReference>
<dbReference type="Proteomes" id="UP000030748">
    <property type="component" value="Unassembled WGS sequence"/>
</dbReference>
<evidence type="ECO:0000259" key="2">
    <source>
        <dbReference type="Pfam" id="PF23622"/>
    </source>
</evidence>
<feature type="domain" description="F-box" evidence="1">
    <location>
        <begin position="25"/>
        <end position="56"/>
    </location>
</feature>